<dbReference type="Proteomes" id="UP000029628">
    <property type="component" value="Unassembled WGS sequence"/>
</dbReference>
<dbReference type="EMBL" id="JRNT01000006">
    <property type="protein sequence ID" value="KGF48001.1"/>
    <property type="molecule type" value="Genomic_DNA"/>
</dbReference>
<dbReference type="GO" id="GO:0022857">
    <property type="term" value="F:transmembrane transporter activity"/>
    <property type="evidence" value="ECO:0007669"/>
    <property type="project" value="InterPro"/>
</dbReference>
<feature type="transmembrane region" description="Helical" evidence="1">
    <location>
        <begin position="12"/>
        <end position="28"/>
    </location>
</feature>
<keyword evidence="1" id="KW-1133">Transmembrane helix</keyword>
<dbReference type="AlphaFoldDB" id="A0A096AMT5"/>
<reference evidence="2 3" key="1">
    <citation type="submission" date="2014-07" db="EMBL/GenBank/DDBJ databases">
        <authorList>
            <person name="McCorrison J."/>
            <person name="Sanka R."/>
            <person name="Torralba M."/>
            <person name="Gillis M."/>
            <person name="Haft D.H."/>
            <person name="Methe B."/>
            <person name="Sutton G."/>
            <person name="Nelson K.E."/>
        </authorList>
    </citation>
    <scope>NUCLEOTIDE SEQUENCE [LARGE SCALE GENOMIC DNA]</scope>
    <source>
        <strain evidence="2 3">DNF00314</strain>
    </source>
</reference>
<evidence type="ECO:0000256" key="1">
    <source>
        <dbReference type="SAM" id="Phobius"/>
    </source>
</evidence>
<keyword evidence="1" id="KW-0812">Transmembrane</keyword>
<evidence type="ECO:0000313" key="3">
    <source>
        <dbReference type="Proteomes" id="UP000029628"/>
    </source>
</evidence>
<organism evidence="2 3">
    <name type="scientific">Veillonella montpellierensis DNF00314</name>
    <dbReference type="NCBI Taxonomy" id="1401067"/>
    <lineage>
        <taxon>Bacteria</taxon>
        <taxon>Bacillati</taxon>
        <taxon>Bacillota</taxon>
        <taxon>Negativicutes</taxon>
        <taxon>Veillonellales</taxon>
        <taxon>Veillonellaceae</taxon>
        <taxon>Veillonella</taxon>
    </lineage>
</organism>
<dbReference type="RefSeq" id="WP_038113612.1">
    <property type="nucleotide sequence ID" value="NZ_JRNT01000006.1"/>
</dbReference>
<keyword evidence="3" id="KW-1185">Reference proteome</keyword>
<evidence type="ECO:0008006" key="4">
    <source>
        <dbReference type="Google" id="ProtNLM"/>
    </source>
</evidence>
<gene>
    <name evidence="2" type="ORF">HMPREF0872_02610</name>
</gene>
<feature type="transmembrane region" description="Helical" evidence="1">
    <location>
        <begin position="72"/>
        <end position="92"/>
    </location>
</feature>
<evidence type="ECO:0000313" key="2">
    <source>
        <dbReference type="EMBL" id="KGF48001.1"/>
    </source>
</evidence>
<feature type="transmembrane region" description="Helical" evidence="1">
    <location>
        <begin position="40"/>
        <end position="66"/>
    </location>
</feature>
<protein>
    <recommendedName>
        <fullName evidence="4">ECF transporter S component</fullName>
    </recommendedName>
</protein>
<comment type="caution">
    <text evidence="2">The sequence shown here is derived from an EMBL/GenBank/DDBJ whole genome shotgun (WGS) entry which is preliminary data.</text>
</comment>
<feature type="transmembrane region" description="Helical" evidence="1">
    <location>
        <begin position="130"/>
        <end position="158"/>
    </location>
</feature>
<dbReference type="Gene3D" id="1.10.1760.20">
    <property type="match status" value="1"/>
</dbReference>
<keyword evidence="1" id="KW-0472">Membrane</keyword>
<proteinExistence type="predicted"/>
<feature type="transmembrane region" description="Helical" evidence="1">
    <location>
        <begin position="104"/>
        <end position="124"/>
    </location>
</feature>
<dbReference type="InterPro" id="IPR024529">
    <property type="entry name" value="ECF_trnsprt_substrate-spec"/>
</dbReference>
<accession>A0A096AMT5</accession>
<name>A0A096AMT5_9FIRM</name>
<dbReference type="Pfam" id="PF12822">
    <property type="entry name" value="ECF_trnsprt"/>
    <property type="match status" value="1"/>
</dbReference>
<sequence length="164" mass="17395">MKESITTKKIALAGLLLALAVIGANIKIMGSIALDSAPAFIGAILLGPWIGSLLGGIAHMISALLVGFPLSIPVHCTVACVMIVSCAIYSIIGNYFKDRYRFLGIFLASVVAYFINVVIGLAIMDEAFHVSLWILFVPLSIAAITNLCIAAIALCIILSKKLYK</sequence>